<feature type="transmembrane region" description="Helical" evidence="3">
    <location>
        <begin position="38"/>
        <end position="59"/>
    </location>
</feature>
<evidence type="ECO:0000256" key="3">
    <source>
        <dbReference type="SAM" id="Phobius"/>
    </source>
</evidence>
<evidence type="ECO:0000259" key="4">
    <source>
        <dbReference type="PROSITE" id="PS50111"/>
    </source>
</evidence>
<accession>A0A1S6IRQ3</accession>
<organism evidence="5 6">
    <name type="scientific">Jeotgalibaca dankookensis</name>
    <dbReference type="NCBI Taxonomy" id="708126"/>
    <lineage>
        <taxon>Bacteria</taxon>
        <taxon>Bacillati</taxon>
        <taxon>Bacillota</taxon>
        <taxon>Bacilli</taxon>
        <taxon>Lactobacillales</taxon>
        <taxon>Carnobacteriaceae</taxon>
        <taxon>Jeotgalibaca</taxon>
    </lineage>
</organism>
<dbReference type="Gene3D" id="1.10.287.950">
    <property type="entry name" value="Methyl-accepting chemotaxis protein"/>
    <property type="match status" value="1"/>
</dbReference>
<dbReference type="OrthoDB" id="9760371at2"/>
<dbReference type="KEGG" id="jda:BW727_101902"/>
<dbReference type="EMBL" id="CP019728">
    <property type="protein sequence ID" value="AQS54226.1"/>
    <property type="molecule type" value="Genomic_DNA"/>
</dbReference>
<evidence type="ECO:0000256" key="2">
    <source>
        <dbReference type="PROSITE-ProRule" id="PRU00284"/>
    </source>
</evidence>
<reference evidence="5 6" key="1">
    <citation type="journal article" date="2014" name="Int. J. Syst. Evol. Microbiol.">
        <title>Jeotgalibaca dankookensis gen. nov., sp. nov., a member of the family Carnobacteriaceae, isolated from seujeot (Korean traditional food).</title>
        <authorList>
            <person name="Lee D.G."/>
            <person name="Trujillo M.E."/>
            <person name="Kang H."/>
            <person name="Ahn T.Y."/>
        </authorList>
    </citation>
    <scope>NUCLEOTIDE SEQUENCE [LARGE SCALE GENOMIC DNA]</scope>
    <source>
        <strain evidence="5 6">EX-07</strain>
    </source>
</reference>
<dbReference type="GO" id="GO:0007165">
    <property type="term" value="P:signal transduction"/>
    <property type="evidence" value="ECO:0007669"/>
    <property type="project" value="UniProtKB-KW"/>
</dbReference>
<evidence type="ECO:0000256" key="1">
    <source>
        <dbReference type="ARBA" id="ARBA00023224"/>
    </source>
</evidence>
<proteinExistence type="predicted"/>
<dbReference type="SMART" id="SM00283">
    <property type="entry name" value="MA"/>
    <property type="match status" value="1"/>
</dbReference>
<keyword evidence="6" id="KW-1185">Reference proteome</keyword>
<keyword evidence="3" id="KW-0472">Membrane</keyword>
<dbReference type="Proteomes" id="UP000188993">
    <property type="component" value="Chromosome"/>
</dbReference>
<keyword evidence="3" id="KW-0812">Transmembrane</keyword>
<dbReference type="InterPro" id="IPR004089">
    <property type="entry name" value="MCPsignal_dom"/>
</dbReference>
<dbReference type="GO" id="GO:0016020">
    <property type="term" value="C:membrane"/>
    <property type="evidence" value="ECO:0007669"/>
    <property type="project" value="InterPro"/>
</dbReference>
<dbReference type="PANTHER" id="PTHR32089:SF112">
    <property type="entry name" value="LYSOZYME-LIKE PROTEIN-RELATED"/>
    <property type="match status" value="1"/>
</dbReference>
<gene>
    <name evidence="5" type="primary">mcp4</name>
    <name evidence="5" type="ORF">BW727_101902</name>
</gene>
<evidence type="ECO:0000313" key="5">
    <source>
        <dbReference type="EMBL" id="AQS54226.1"/>
    </source>
</evidence>
<protein>
    <submittedName>
        <fullName evidence="5">Methyl-accepting chemotaxis protein 4</fullName>
    </submittedName>
</protein>
<dbReference type="PROSITE" id="PS50111">
    <property type="entry name" value="CHEMOTAXIS_TRANSDUC_2"/>
    <property type="match status" value="1"/>
</dbReference>
<keyword evidence="3" id="KW-1133">Transmembrane helix</keyword>
<dbReference type="RefSeq" id="WP_062467772.1">
    <property type="nucleotide sequence ID" value="NZ_BBYN01000002.1"/>
</dbReference>
<evidence type="ECO:0000313" key="6">
    <source>
        <dbReference type="Proteomes" id="UP000188993"/>
    </source>
</evidence>
<feature type="transmembrane region" description="Helical" evidence="3">
    <location>
        <begin position="12"/>
        <end position="32"/>
    </location>
</feature>
<sequence>MNKITKETNLTGFFFTLFMYLIILVGYFMEVIRGNRTVGMLVFLGVCLLLIYGTSFFIYRKEKSSPKVSYIVILGFLIPYGYTLLTSTSVLSFIYIAPLFIISFMFFEMKLISILSVSVLLLNVFFVRRMTLLGIYNSQETELLSTIALLVTVVVGSLLVGYYNKNLMDNMKKLLEDEQKRIKNKETTAKEVHEFSSLLVESAQELTASSEEASSVAEEMSKTIEDIANGVSDQAHDVQKGLQVVDEMGDLLNSDQKFMFTLNQDLEHIDKMKQEGTEVLQELIRETNTHNNAIIDISENINLTQMSVENIGKVVELITSIAEQTNLLALNAAIEAARAGESGKGFAVVADEVRKLAEESKQSANQIKEIIQTLTNNTTTVVETMLDVKNISESQSASVDKTHTRFMKIDDAVKKIQNSMEKLSHSSNVIVEKKNEIIELMRNLSEVSENNASGTQEISASIEEQAAGIEQTAITSESLTNLAVQLETALNKL</sequence>
<dbReference type="AlphaFoldDB" id="A0A1S6IRQ3"/>
<feature type="transmembrane region" description="Helical" evidence="3">
    <location>
        <begin position="68"/>
        <end position="84"/>
    </location>
</feature>
<dbReference type="Pfam" id="PF00015">
    <property type="entry name" value="MCPsignal"/>
    <property type="match status" value="1"/>
</dbReference>
<feature type="transmembrane region" description="Helical" evidence="3">
    <location>
        <begin position="143"/>
        <end position="163"/>
    </location>
</feature>
<name>A0A1S6IRQ3_9LACT</name>
<dbReference type="STRING" id="708126.BW727_101902"/>
<dbReference type="SUPFAM" id="SSF58104">
    <property type="entry name" value="Methyl-accepting chemotaxis protein (MCP) signaling domain"/>
    <property type="match status" value="1"/>
</dbReference>
<feature type="domain" description="Methyl-accepting transducer" evidence="4">
    <location>
        <begin position="209"/>
        <end position="466"/>
    </location>
</feature>
<keyword evidence="1 2" id="KW-0807">Transducer</keyword>
<dbReference type="PANTHER" id="PTHR32089">
    <property type="entry name" value="METHYL-ACCEPTING CHEMOTAXIS PROTEIN MCPB"/>
    <property type="match status" value="1"/>
</dbReference>